<evidence type="ECO:0000313" key="2">
    <source>
        <dbReference type="EMBL" id="KAF9514287.1"/>
    </source>
</evidence>
<organism evidence="2 3">
    <name type="scientific">Hydnum rufescens UP504</name>
    <dbReference type="NCBI Taxonomy" id="1448309"/>
    <lineage>
        <taxon>Eukaryota</taxon>
        <taxon>Fungi</taxon>
        <taxon>Dikarya</taxon>
        <taxon>Basidiomycota</taxon>
        <taxon>Agaricomycotina</taxon>
        <taxon>Agaricomycetes</taxon>
        <taxon>Cantharellales</taxon>
        <taxon>Hydnaceae</taxon>
        <taxon>Hydnum</taxon>
    </lineage>
</organism>
<feature type="region of interest" description="Disordered" evidence="1">
    <location>
        <begin position="11"/>
        <end position="183"/>
    </location>
</feature>
<keyword evidence="3" id="KW-1185">Reference proteome</keyword>
<proteinExistence type="predicted"/>
<accession>A0A9P6AYN4</accession>
<feature type="compositionally biased region" description="Polar residues" evidence="1">
    <location>
        <begin position="26"/>
        <end position="44"/>
    </location>
</feature>
<name>A0A9P6AYN4_9AGAM</name>
<dbReference type="EMBL" id="MU128962">
    <property type="protein sequence ID" value="KAF9514287.1"/>
    <property type="molecule type" value="Genomic_DNA"/>
</dbReference>
<evidence type="ECO:0000313" key="3">
    <source>
        <dbReference type="Proteomes" id="UP000886523"/>
    </source>
</evidence>
<protein>
    <submittedName>
        <fullName evidence="2">Uncharacterized protein</fullName>
    </submittedName>
</protein>
<reference evidence="2" key="1">
    <citation type="journal article" date="2020" name="Nat. Commun.">
        <title>Large-scale genome sequencing of mycorrhizal fungi provides insights into the early evolution of symbiotic traits.</title>
        <authorList>
            <person name="Miyauchi S."/>
            <person name="Kiss E."/>
            <person name="Kuo A."/>
            <person name="Drula E."/>
            <person name="Kohler A."/>
            <person name="Sanchez-Garcia M."/>
            <person name="Morin E."/>
            <person name="Andreopoulos B."/>
            <person name="Barry K.W."/>
            <person name="Bonito G."/>
            <person name="Buee M."/>
            <person name="Carver A."/>
            <person name="Chen C."/>
            <person name="Cichocki N."/>
            <person name="Clum A."/>
            <person name="Culley D."/>
            <person name="Crous P.W."/>
            <person name="Fauchery L."/>
            <person name="Girlanda M."/>
            <person name="Hayes R.D."/>
            <person name="Keri Z."/>
            <person name="LaButti K."/>
            <person name="Lipzen A."/>
            <person name="Lombard V."/>
            <person name="Magnuson J."/>
            <person name="Maillard F."/>
            <person name="Murat C."/>
            <person name="Nolan M."/>
            <person name="Ohm R.A."/>
            <person name="Pangilinan J."/>
            <person name="Pereira M.F."/>
            <person name="Perotto S."/>
            <person name="Peter M."/>
            <person name="Pfister S."/>
            <person name="Riley R."/>
            <person name="Sitrit Y."/>
            <person name="Stielow J.B."/>
            <person name="Szollosi G."/>
            <person name="Zifcakova L."/>
            <person name="Stursova M."/>
            <person name="Spatafora J.W."/>
            <person name="Tedersoo L."/>
            <person name="Vaario L.M."/>
            <person name="Yamada A."/>
            <person name="Yan M."/>
            <person name="Wang P."/>
            <person name="Xu J."/>
            <person name="Bruns T."/>
            <person name="Baldrian P."/>
            <person name="Vilgalys R."/>
            <person name="Dunand C."/>
            <person name="Henrissat B."/>
            <person name="Grigoriev I.V."/>
            <person name="Hibbett D."/>
            <person name="Nagy L.G."/>
            <person name="Martin F.M."/>
        </authorList>
    </citation>
    <scope>NUCLEOTIDE SEQUENCE</scope>
    <source>
        <strain evidence="2">UP504</strain>
    </source>
</reference>
<sequence length="183" mass="20008">MAWKCFVIGRKPRASKPPSPLECESNDTVQGIPTDVVSKSPQRSWETRDKLEAPPLGTHITSVSSFHLSPLRPSPPSHVPVLPSPPSPLAPTASVHSSRRFGSKIRSSSFDELTHSLPPPPRRPSKPRRGVKRARPTDSMPDPEEKVSPSDSLSIPDPRQNEPYSAQTPLSALQRQSPRDGPV</sequence>
<feature type="compositionally biased region" description="Basic residues" evidence="1">
    <location>
        <begin position="123"/>
        <end position="134"/>
    </location>
</feature>
<feature type="compositionally biased region" description="Pro residues" evidence="1">
    <location>
        <begin position="72"/>
        <end position="89"/>
    </location>
</feature>
<gene>
    <name evidence="2" type="ORF">BS47DRAFT_1343230</name>
</gene>
<comment type="caution">
    <text evidence="2">The sequence shown here is derived from an EMBL/GenBank/DDBJ whole genome shotgun (WGS) entry which is preliminary data.</text>
</comment>
<dbReference type="AlphaFoldDB" id="A0A9P6AYN4"/>
<dbReference type="Proteomes" id="UP000886523">
    <property type="component" value="Unassembled WGS sequence"/>
</dbReference>
<feature type="compositionally biased region" description="Polar residues" evidence="1">
    <location>
        <begin position="162"/>
        <end position="176"/>
    </location>
</feature>
<evidence type="ECO:0000256" key="1">
    <source>
        <dbReference type="SAM" id="MobiDB-lite"/>
    </source>
</evidence>